<evidence type="ECO:0000256" key="4">
    <source>
        <dbReference type="ARBA" id="ARBA00022723"/>
    </source>
</evidence>
<comment type="caution">
    <text evidence="19">The sequence shown here is derived from an EMBL/GenBank/DDBJ whole genome shotgun (WGS) entry which is preliminary data.</text>
</comment>
<dbReference type="SUPFAM" id="SSF140111">
    <property type="entry name" value="Endosomal sorting complex assembly domain"/>
    <property type="match status" value="1"/>
</dbReference>
<dbReference type="GO" id="GO:0005576">
    <property type="term" value="C:extracellular region"/>
    <property type="evidence" value="ECO:0007669"/>
    <property type="project" value="UniProtKB-SubCell"/>
</dbReference>
<dbReference type="PANTHER" id="PTHR33353:SF18">
    <property type="entry name" value="ENDOGLUCANASE II"/>
    <property type="match status" value="1"/>
</dbReference>
<keyword evidence="8 16" id="KW-0136">Cellulose degradation</keyword>
<dbReference type="GO" id="GO:0072666">
    <property type="term" value="P:establishment of protein localization to vacuole"/>
    <property type="evidence" value="ECO:0007669"/>
    <property type="project" value="UniProtKB-ARBA"/>
</dbReference>
<evidence type="ECO:0000256" key="6">
    <source>
        <dbReference type="ARBA" id="ARBA00022753"/>
    </source>
</evidence>
<dbReference type="InterPro" id="IPR000254">
    <property type="entry name" value="CBD"/>
</dbReference>
<evidence type="ECO:0000256" key="10">
    <source>
        <dbReference type="ARBA" id="ARBA00023008"/>
    </source>
</evidence>
<evidence type="ECO:0000256" key="12">
    <source>
        <dbReference type="ARBA" id="ARBA00023157"/>
    </source>
</evidence>
<evidence type="ECO:0000313" key="20">
    <source>
        <dbReference type="Proteomes" id="UP000290288"/>
    </source>
</evidence>
<comment type="similarity">
    <text evidence="2">Belongs to the VPS37 family.</text>
</comment>
<comment type="domain">
    <text evidence="16">Has a modular structure: an endo-beta-1,4-glucanase catalytic module at the N-terminus, a linker rich in serines and threonines, and a C-terminal carbohydrate-binding module (CBM).</text>
</comment>
<evidence type="ECO:0000256" key="8">
    <source>
        <dbReference type="ARBA" id="ARBA00023001"/>
    </source>
</evidence>
<comment type="subcellular location">
    <subcellularLocation>
        <location evidence="1">Endosome</location>
    </subcellularLocation>
    <subcellularLocation>
        <location evidence="16">Secreted</location>
    </subcellularLocation>
</comment>
<evidence type="ECO:0000256" key="3">
    <source>
        <dbReference type="ARBA" id="ARBA00022448"/>
    </source>
</evidence>
<evidence type="ECO:0000256" key="9">
    <source>
        <dbReference type="ARBA" id="ARBA00023002"/>
    </source>
</evidence>
<evidence type="ECO:0000256" key="1">
    <source>
        <dbReference type="ARBA" id="ARBA00004177"/>
    </source>
</evidence>
<dbReference type="Gene3D" id="2.70.50.70">
    <property type="match status" value="1"/>
</dbReference>
<reference evidence="19 20" key="1">
    <citation type="submission" date="2019-01" db="EMBL/GenBank/DDBJ databases">
        <title>Draft genome sequence of Psathyrella aberdarensis IHI B618.</title>
        <authorList>
            <person name="Buettner E."/>
            <person name="Kellner H."/>
        </authorList>
    </citation>
    <scope>NUCLEOTIDE SEQUENCE [LARGE SCALE GENOMIC DNA]</scope>
    <source>
        <strain evidence="19 20">IHI B618</strain>
    </source>
</reference>
<keyword evidence="20" id="KW-1185">Reference proteome</keyword>
<keyword evidence="11" id="KW-0503">Monooxygenase</keyword>
<dbReference type="PROSITE" id="PS51164">
    <property type="entry name" value="CBM1_2"/>
    <property type="match status" value="1"/>
</dbReference>
<keyword evidence="12 16" id="KW-1015">Disulfide bond</keyword>
<dbReference type="Proteomes" id="UP000290288">
    <property type="component" value="Unassembled WGS sequence"/>
</dbReference>
<evidence type="ECO:0000256" key="16">
    <source>
        <dbReference type="RuleBase" id="RU368122"/>
    </source>
</evidence>
<dbReference type="InterPro" id="IPR037202">
    <property type="entry name" value="ESCRT_assembly_dom"/>
</dbReference>
<dbReference type="GO" id="GO:0043162">
    <property type="term" value="P:ubiquitin-dependent protein catabolic process via the multivesicular body sorting pathway"/>
    <property type="evidence" value="ECO:0007669"/>
    <property type="project" value="UniProtKB-ARBA"/>
</dbReference>
<keyword evidence="3 15" id="KW-0813">Transport</keyword>
<evidence type="ECO:0000256" key="13">
    <source>
        <dbReference type="ARBA" id="ARBA00023277"/>
    </source>
</evidence>
<evidence type="ECO:0000256" key="11">
    <source>
        <dbReference type="ARBA" id="ARBA00023033"/>
    </source>
</evidence>
<evidence type="ECO:0000259" key="17">
    <source>
        <dbReference type="PROSITE" id="PS51164"/>
    </source>
</evidence>
<dbReference type="SUPFAM" id="SSF57180">
    <property type="entry name" value="Cellulose-binding domain"/>
    <property type="match status" value="1"/>
</dbReference>
<keyword evidence="16" id="KW-0964">Secreted</keyword>
<feature type="domain" description="VPS37 C-terminal" evidence="18">
    <location>
        <begin position="86"/>
        <end position="190"/>
    </location>
</feature>
<dbReference type="GO" id="GO:0046872">
    <property type="term" value="F:metal ion binding"/>
    <property type="evidence" value="ECO:0007669"/>
    <property type="project" value="UniProtKB-KW"/>
</dbReference>
<organism evidence="19 20">
    <name type="scientific">Candolleomyces aberdarensis</name>
    <dbReference type="NCBI Taxonomy" id="2316362"/>
    <lineage>
        <taxon>Eukaryota</taxon>
        <taxon>Fungi</taxon>
        <taxon>Dikarya</taxon>
        <taxon>Basidiomycota</taxon>
        <taxon>Agaricomycotina</taxon>
        <taxon>Agaricomycetes</taxon>
        <taxon>Agaricomycetidae</taxon>
        <taxon>Agaricales</taxon>
        <taxon>Agaricineae</taxon>
        <taxon>Psathyrellaceae</taxon>
        <taxon>Candolleomyces</taxon>
    </lineage>
</organism>
<protein>
    <recommendedName>
        <fullName evidence="16">AA9 family lytic polysaccharide monooxygenase</fullName>
        <ecNumber evidence="16">1.14.99.56</ecNumber>
    </recommendedName>
    <alternativeName>
        <fullName evidence="16">Endo-beta-1,4-glucanase</fullName>
    </alternativeName>
    <alternativeName>
        <fullName evidence="16">Glycosyl hydrolase 61 family protein</fullName>
    </alternativeName>
</protein>
<dbReference type="InterPro" id="IPR035971">
    <property type="entry name" value="CBD_sf"/>
</dbReference>
<dbReference type="InterPro" id="IPR009851">
    <property type="entry name" value="Mod_r"/>
</dbReference>
<name>A0A4Q2DQ55_9AGAR</name>
<proteinExistence type="inferred from homology"/>
<keyword evidence="13 16" id="KW-0119">Carbohydrate metabolism</keyword>
<keyword evidence="9" id="KW-0560">Oxidoreductase</keyword>
<dbReference type="InterPro" id="IPR049892">
    <property type="entry name" value="AA9"/>
</dbReference>
<evidence type="ECO:0000256" key="7">
    <source>
        <dbReference type="ARBA" id="ARBA00022927"/>
    </source>
</evidence>
<dbReference type="AlphaFoldDB" id="A0A4Q2DQ55"/>
<evidence type="ECO:0000259" key="18">
    <source>
        <dbReference type="PROSITE" id="PS51314"/>
    </source>
</evidence>
<dbReference type="OrthoDB" id="10260857at2759"/>
<evidence type="ECO:0000256" key="14">
    <source>
        <dbReference type="ARBA" id="ARBA00023326"/>
    </source>
</evidence>
<dbReference type="SMART" id="SM00236">
    <property type="entry name" value="fCBD"/>
    <property type="match status" value="1"/>
</dbReference>
<dbReference type="CDD" id="cd21175">
    <property type="entry name" value="LPMO_AA9"/>
    <property type="match status" value="1"/>
</dbReference>
<keyword evidence="7 15" id="KW-0653">Protein transport</keyword>
<evidence type="ECO:0000256" key="15">
    <source>
        <dbReference type="PROSITE-ProRule" id="PRU00646"/>
    </source>
</evidence>
<comment type="function">
    <text evidence="16">Lytic polysaccharide monooxygenase (LMPO) that depolymerizes crystalline and amorphous polysaccharides via the oxidation of scissile alpha- or beta-(1-4)-glycosidic bonds, yielding C1 and/or C4 oxidation products. Catalysis by LPMOs requires the reduction of the active-site copper from Cu(II) to Cu(I) by a reducing agent and H(2)O(2) or O(2) as a cosubstrate.</text>
</comment>
<dbReference type="GO" id="GO:0008810">
    <property type="term" value="F:cellulase activity"/>
    <property type="evidence" value="ECO:0007669"/>
    <property type="project" value="UniProtKB-UniRule"/>
</dbReference>
<keyword evidence="4" id="KW-0479">Metal-binding</keyword>
<dbReference type="PROSITE" id="PS00562">
    <property type="entry name" value="CBM1_1"/>
    <property type="match status" value="1"/>
</dbReference>
<comment type="catalytic activity">
    <reaction evidence="16">
        <text>[(1-&gt;4)-beta-D-glucosyl]n+m + reduced acceptor + O2 = 4-dehydro-beta-D-glucosyl-[(1-&gt;4)-beta-D-glucosyl]n-1 + [(1-&gt;4)-beta-D-glucosyl]m + acceptor + H2O.</text>
        <dbReference type="EC" id="1.14.99.56"/>
    </reaction>
</comment>
<dbReference type="Pfam" id="PF07200">
    <property type="entry name" value="Mod_r"/>
    <property type="match status" value="1"/>
</dbReference>
<evidence type="ECO:0000256" key="2">
    <source>
        <dbReference type="ARBA" id="ARBA00007617"/>
    </source>
</evidence>
<feature type="domain" description="CBM1" evidence="17">
    <location>
        <begin position="438"/>
        <end position="474"/>
    </location>
</feature>
<dbReference type="EMBL" id="SDEE01000101">
    <property type="protein sequence ID" value="RXW21606.1"/>
    <property type="molecule type" value="Genomic_DNA"/>
</dbReference>
<evidence type="ECO:0000256" key="5">
    <source>
        <dbReference type="ARBA" id="ARBA00022729"/>
    </source>
</evidence>
<dbReference type="GO" id="GO:0000813">
    <property type="term" value="C:ESCRT I complex"/>
    <property type="evidence" value="ECO:0007669"/>
    <property type="project" value="UniProtKB-ARBA"/>
</dbReference>
<evidence type="ECO:0000313" key="19">
    <source>
        <dbReference type="EMBL" id="RXW21606.1"/>
    </source>
</evidence>
<keyword evidence="6" id="KW-0967">Endosome</keyword>
<dbReference type="Gene3D" id="1.10.287.660">
    <property type="entry name" value="Helix hairpin bin"/>
    <property type="match status" value="1"/>
</dbReference>
<dbReference type="EC" id="1.14.99.56" evidence="16"/>
<dbReference type="GO" id="GO:0030245">
    <property type="term" value="P:cellulose catabolic process"/>
    <property type="evidence" value="ECO:0007669"/>
    <property type="project" value="UniProtKB-UniRule"/>
</dbReference>
<gene>
    <name evidence="19" type="ORF">EST38_g4239</name>
</gene>
<sequence length="474" mass="51598">MATPLLQEFPELSNFSREDLEDLLNDPVYFQAFFHSLDRVKYMYRAQAELGMANESIAKNNVALQESLYNLRAETQAAFDDAKSLEKRWKELEKEQKERFTPQFLLMRLKHATTAQDDATEAMASTFVQQQAALPSLSREDGTGTPRGGLEVDEFIQQFKEARKTYHKRAIAHSIFQEVHVNGVSQGHTAGIRVPEYDGPISDVNSNDIICNGGINPYRQPVSQKIIDVPAGAQVTAEWHHTLRGAEPNNPSDPIDPSHKGPVMVYLAQIPNAAQSSVTGLKWFKIYHDGLDSSGVWGVDRLVRNKGKMTYTIPTCIPDGQYLMRVELIGASILALHGAQSYPGAQFYMECAQIRISGGGNVNPPTVSFPGVYKGTDPGVRVNIYSGIRSYTIPGPDVFTCPAGSGPTQPAAPIPTVTPTQPAVTTTAAPVPSAPAGPTVPQYGQCGGSGYTGPTQCSSGQSCTKVNDWYSQCL</sequence>
<dbReference type="Pfam" id="PF00734">
    <property type="entry name" value="CBM_1"/>
    <property type="match status" value="1"/>
</dbReference>
<dbReference type="PANTHER" id="PTHR33353">
    <property type="entry name" value="PUTATIVE (AFU_ORTHOLOGUE AFUA_1G12560)-RELATED"/>
    <property type="match status" value="1"/>
</dbReference>
<dbReference type="PROSITE" id="PS51314">
    <property type="entry name" value="VPS37_C"/>
    <property type="match status" value="1"/>
</dbReference>
<dbReference type="GO" id="GO:0030248">
    <property type="term" value="F:cellulose binding"/>
    <property type="evidence" value="ECO:0007669"/>
    <property type="project" value="UniProtKB-UniRule"/>
</dbReference>
<dbReference type="InterPro" id="IPR029012">
    <property type="entry name" value="Helix_hairpin_bin_sf"/>
</dbReference>
<dbReference type="InterPro" id="IPR005103">
    <property type="entry name" value="AA9_LPMO"/>
</dbReference>
<dbReference type="GO" id="GO:0004497">
    <property type="term" value="F:monooxygenase activity"/>
    <property type="evidence" value="ECO:0007669"/>
    <property type="project" value="UniProtKB-KW"/>
</dbReference>
<dbReference type="Pfam" id="PF03443">
    <property type="entry name" value="AA9"/>
    <property type="match status" value="1"/>
</dbReference>
<keyword evidence="10" id="KW-0186">Copper</keyword>
<dbReference type="GO" id="GO:0006886">
    <property type="term" value="P:intracellular protein transport"/>
    <property type="evidence" value="ECO:0007669"/>
    <property type="project" value="UniProtKB-ARBA"/>
</dbReference>
<keyword evidence="14 16" id="KW-0624">Polysaccharide degradation</keyword>
<dbReference type="STRING" id="2316362.A0A4Q2DQ55"/>
<accession>A0A4Q2DQ55</accession>
<keyword evidence="5" id="KW-0732">Signal</keyword>